<dbReference type="EMBL" id="MU003554">
    <property type="protein sequence ID" value="KAF2463116.1"/>
    <property type="molecule type" value="Genomic_DNA"/>
</dbReference>
<accession>A0ACB6QAE6</accession>
<protein>
    <submittedName>
        <fullName evidence="1">Uncharacterized protein</fullName>
    </submittedName>
</protein>
<sequence>MPVRRARLLKYPSRCPYIDEISNDQKSVAHPTYSVRCVHRTNHLALCRLVLTMQLARISTRKFCIPLLVRQVPAHSFSLISLAISSSAILLKGNLWLDTGYIGSSASVPLPPTLRFTLVTPPILHSLSVPRASCSIPLTVFSPREPSPSTKSHVVRKILTNWYDMREFIPRINNHASSSSTS</sequence>
<dbReference type="Proteomes" id="UP000799755">
    <property type="component" value="Unassembled WGS sequence"/>
</dbReference>
<reference evidence="1" key="1">
    <citation type="journal article" date="2020" name="Stud. Mycol.">
        <title>101 Dothideomycetes genomes: a test case for predicting lifestyles and emergence of pathogens.</title>
        <authorList>
            <person name="Haridas S."/>
            <person name="Albert R."/>
            <person name="Binder M."/>
            <person name="Bloem J."/>
            <person name="Labutti K."/>
            <person name="Salamov A."/>
            <person name="Andreopoulos B."/>
            <person name="Baker S."/>
            <person name="Barry K."/>
            <person name="Bills G."/>
            <person name="Bluhm B."/>
            <person name="Cannon C."/>
            <person name="Castanera R."/>
            <person name="Culley D."/>
            <person name="Daum C."/>
            <person name="Ezra D."/>
            <person name="Gonzalez J."/>
            <person name="Henrissat B."/>
            <person name="Kuo A."/>
            <person name="Liang C."/>
            <person name="Lipzen A."/>
            <person name="Lutzoni F."/>
            <person name="Magnuson J."/>
            <person name="Mondo S."/>
            <person name="Nolan M."/>
            <person name="Ohm R."/>
            <person name="Pangilinan J."/>
            <person name="Park H.-J."/>
            <person name="Ramirez L."/>
            <person name="Alfaro M."/>
            <person name="Sun H."/>
            <person name="Tritt A."/>
            <person name="Yoshinaga Y."/>
            <person name="Zwiers L.-H."/>
            <person name="Turgeon B."/>
            <person name="Goodwin S."/>
            <person name="Spatafora J."/>
            <person name="Crous P."/>
            <person name="Grigoriev I."/>
        </authorList>
    </citation>
    <scope>NUCLEOTIDE SEQUENCE</scope>
    <source>
        <strain evidence="1">ATCC 200398</strain>
    </source>
</reference>
<keyword evidence="2" id="KW-1185">Reference proteome</keyword>
<name>A0ACB6QAE6_9PLEO</name>
<evidence type="ECO:0000313" key="1">
    <source>
        <dbReference type="EMBL" id="KAF2463116.1"/>
    </source>
</evidence>
<evidence type="ECO:0000313" key="2">
    <source>
        <dbReference type="Proteomes" id="UP000799755"/>
    </source>
</evidence>
<comment type="caution">
    <text evidence="1">The sequence shown here is derived from an EMBL/GenBank/DDBJ whole genome shotgun (WGS) entry which is preliminary data.</text>
</comment>
<organism evidence="1 2">
    <name type="scientific">Lindgomyces ingoldianus</name>
    <dbReference type="NCBI Taxonomy" id="673940"/>
    <lineage>
        <taxon>Eukaryota</taxon>
        <taxon>Fungi</taxon>
        <taxon>Dikarya</taxon>
        <taxon>Ascomycota</taxon>
        <taxon>Pezizomycotina</taxon>
        <taxon>Dothideomycetes</taxon>
        <taxon>Pleosporomycetidae</taxon>
        <taxon>Pleosporales</taxon>
        <taxon>Lindgomycetaceae</taxon>
        <taxon>Lindgomyces</taxon>
    </lineage>
</organism>
<proteinExistence type="predicted"/>
<gene>
    <name evidence="1" type="ORF">BDR25DRAFT_363190</name>
</gene>